<dbReference type="InterPro" id="IPR014518">
    <property type="entry name" value="UCP022079"/>
</dbReference>
<proteinExistence type="predicted"/>
<gene>
    <name evidence="1" type="ORF">BHR79_06630</name>
    <name evidence="2" type="ORF">EFE40_03615</name>
    <name evidence="3" type="ORF">SAMN04515625_1184</name>
</gene>
<dbReference type="Pfam" id="PF09920">
    <property type="entry name" value="DUF2150"/>
    <property type="match status" value="1"/>
</dbReference>
<dbReference type="AlphaFoldDB" id="A0A1L3Q2T6"/>
<organism evidence="1 4">
    <name type="scientific">Methanohalophilus halophilus</name>
    <dbReference type="NCBI Taxonomy" id="2177"/>
    <lineage>
        <taxon>Archaea</taxon>
        <taxon>Methanobacteriati</taxon>
        <taxon>Methanobacteriota</taxon>
        <taxon>Stenosarchaea group</taxon>
        <taxon>Methanomicrobia</taxon>
        <taxon>Methanosarcinales</taxon>
        <taxon>Methanosarcinaceae</taxon>
        <taxon>Methanohalophilus</taxon>
    </lineage>
</organism>
<evidence type="ECO:0000313" key="1">
    <source>
        <dbReference type="EMBL" id="APH39192.1"/>
    </source>
</evidence>
<dbReference type="PIRSF" id="PIRSF022079">
    <property type="entry name" value="UCP022079"/>
    <property type="match status" value="1"/>
</dbReference>
<dbReference type="KEGG" id="mhaz:BHR79_06630"/>
<evidence type="ECO:0000313" key="3">
    <source>
        <dbReference type="EMBL" id="SDW55600.1"/>
    </source>
</evidence>
<protein>
    <submittedName>
        <fullName evidence="2">DUF2150 family protein</fullName>
    </submittedName>
</protein>
<reference evidence="2 6" key="3">
    <citation type="submission" date="2018-10" db="EMBL/GenBank/DDBJ databases">
        <title>Cultivation of a novel Methanohalophilus strain from Kebrit Deep of the Red Sea and a genomic comparison of members of the genus Methanohalophilus.</title>
        <authorList>
            <person name="Guan Y."/>
            <person name="Ngugi D.K."/>
            <person name="Stingl U."/>
        </authorList>
    </citation>
    <scope>NUCLEOTIDE SEQUENCE [LARGE SCALE GENOMIC DNA]</scope>
    <source>
        <strain evidence="2 6">DSM 3094</strain>
    </source>
</reference>
<dbReference type="EMBL" id="RJJG01000003">
    <property type="protein sequence ID" value="RNI09750.1"/>
    <property type="molecule type" value="Genomic_DNA"/>
</dbReference>
<evidence type="ECO:0000313" key="2">
    <source>
        <dbReference type="EMBL" id="RNI09750.1"/>
    </source>
</evidence>
<dbReference type="EMBL" id="FNMU01000003">
    <property type="protein sequence ID" value="SDW55600.1"/>
    <property type="molecule type" value="Genomic_DNA"/>
</dbReference>
<dbReference type="GeneID" id="30583427"/>
<evidence type="ECO:0000313" key="5">
    <source>
        <dbReference type="Proteomes" id="UP000198669"/>
    </source>
</evidence>
<keyword evidence="4" id="KW-1185">Reference proteome</keyword>
<dbReference type="EMBL" id="CP017921">
    <property type="protein sequence ID" value="APH39192.1"/>
    <property type="molecule type" value="Genomic_DNA"/>
</dbReference>
<evidence type="ECO:0000313" key="4">
    <source>
        <dbReference type="Proteomes" id="UP000186879"/>
    </source>
</evidence>
<dbReference type="OrthoDB" id="145435at2157"/>
<reference evidence="3 5" key="2">
    <citation type="submission" date="2016-10" db="EMBL/GenBank/DDBJ databases">
        <authorList>
            <person name="de Groot N.N."/>
        </authorList>
    </citation>
    <scope>NUCLEOTIDE SEQUENCE [LARGE SCALE GENOMIC DNA]</scope>
    <source>
        <strain evidence="3 5">Z-7982</strain>
    </source>
</reference>
<accession>A0A1L3Q2T6</accession>
<dbReference type="STRING" id="2177.BHR79_06630"/>
<evidence type="ECO:0000313" key="6">
    <source>
        <dbReference type="Proteomes" id="UP000267921"/>
    </source>
</evidence>
<dbReference type="Proteomes" id="UP000267921">
    <property type="component" value="Unassembled WGS sequence"/>
</dbReference>
<dbReference type="Proteomes" id="UP000186879">
    <property type="component" value="Chromosome"/>
</dbReference>
<name>A0A1L3Q2T6_9EURY</name>
<sequence length="208" mass="23390">MPETSDKQIFHEFYTEKRWNNWLQKVGESNFKLEESGDTPEKDSAIFVNMQDDVILACLKVIATYQRGENSVEETLDILSSIEEIVLKKVDSISEDTDMMIESLQNSLLATFVSFECYLNGDFDQESEISDLIKGAVEAEQDEDFEAALGYVARIGALVLDGKELPGKEMEDMPYGIVAEWMDGIDSIEAAMVGTDSYKEDDGEYDVV</sequence>
<reference evidence="1 4" key="1">
    <citation type="submission" date="2016-10" db="EMBL/GenBank/DDBJ databases">
        <title>Methanohalophilus halophilus.</title>
        <authorList>
            <person name="L'haridon S."/>
        </authorList>
    </citation>
    <scope>NUCLEOTIDE SEQUENCE [LARGE SCALE GENOMIC DNA]</scope>
    <source>
        <strain evidence="1 4">Z-7982</strain>
    </source>
</reference>
<dbReference type="Proteomes" id="UP000198669">
    <property type="component" value="Unassembled WGS sequence"/>
</dbReference>
<dbReference type="RefSeq" id="WP_072360086.1">
    <property type="nucleotide sequence ID" value="NZ_CP017921.1"/>
</dbReference>